<dbReference type="GO" id="GO:0015940">
    <property type="term" value="P:pantothenate biosynthetic process"/>
    <property type="evidence" value="ECO:0007669"/>
    <property type="project" value="UniProtKB-UniRule"/>
</dbReference>
<evidence type="ECO:0000256" key="7">
    <source>
        <dbReference type="HAMAP-Rule" id="MF_00156"/>
    </source>
</evidence>
<dbReference type="Pfam" id="PF02548">
    <property type="entry name" value="Pantoate_transf"/>
    <property type="match status" value="1"/>
</dbReference>
<protein>
    <recommendedName>
        <fullName evidence="7">3-methyl-2-oxobutanoate hydroxymethyltransferase</fullName>
        <ecNumber evidence="7">2.1.2.11</ecNumber>
    </recommendedName>
    <alternativeName>
        <fullName evidence="7">Ketopantoate hydroxymethyltransferase</fullName>
        <shortName evidence="7">KPHMT</shortName>
    </alternativeName>
</protein>
<comment type="cofactor">
    <cofactor evidence="7 10">
        <name>Mg(2+)</name>
        <dbReference type="ChEBI" id="CHEBI:18420"/>
    </cofactor>
    <text evidence="7 10">Binds 1 Mg(2+) ion per subunit.</text>
</comment>
<feature type="active site" description="Proton acceptor" evidence="7 8">
    <location>
        <position position="187"/>
    </location>
</feature>
<comment type="catalytic activity">
    <reaction evidence="7">
        <text>(6R)-5,10-methylene-5,6,7,8-tetrahydrofolate + 3-methyl-2-oxobutanoate + H2O = 2-dehydropantoate + (6S)-5,6,7,8-tetrahydrofolate</text>
        <dbReference type="Rhea" id="RHEA:11824"/>
        <dbReference type="ChEBI" id="CHEBI:11561"/>
        <dbReference type="ChEBI" id="CHEBI:11851"/>
        <dbReference type="ChEBI" id="CHEBI:15377"/>
        <dbReference type="ChEBI" id="CHEBI:15636"/>
        <dbReference type="ChEBI" id="CHEBI:57453"/>
        <dbReference type="EC" id="2.1.2.11"/>
    </reaction>
</comment>
<gene>
    <name evidence="7 11" type="primary">panB</name>
    <name evidence="11" type="ORF">D3227_06555</name>
</gene>
<keyword evidence="4 7" id="KW-0566">Pantothenate biosynthesis</keyword>
<dbReference type="GO" id="GO:0005737">
    <property type="term" value="C:cytoplasm"/>
    <property type="evidence" value="ECO:0007669"/>
    <property type="project" value="UniProtKB-SubCell"/>
</dbReference>
<evidence type="ECO:0000313" key="12">
    <source>
        <dbReference type="Proteomes" id="UP000272706"/>
    </source>
</evidence>
<dbReference type="UniPathway" id="UPA00028">
    <property type="reaction ID" value="UER00003"/>
</dbReference>
<feature type="binding site" evidence="7 9">
    <location>
        <position position="118"/>
    </location>
    <ligand>
        <name>3-methyl-2-oxobutanoate</name>
        <dbReference type="ChEBI" id="CHEBI:11851"/>
    </ligand>
</feature>
<dbReference type="NCBIfam" id="NF001452">
    <property type="entry name" value="PRK00311.1"/>
    <property type="match status" value="1"/>
</dbReference>
<evidence type="ECO:0000313" key="11">
    <source>
        <dbReference type="EMBL" id="RJT41509.1"/>
    </source>
</evidence>
<dbReference type="AlphaFoldDB" id="A0A3A5LB53"/>
<feature type="binding site" evidence="7 10">
    <location>
        <position position="120"/>
    </location>
    <ligand>
        <name>Mg(2+)</name>
        <dbReference type="ChEBI" id="CHEBI:18420"/>
    </ligand>
</feature>
<organism evidence="11 12">
    <name type="scientific">Mesorhizobium waimense</name>
    <dbReference type="NCBI Taxonomy" id="1300307"/>
    <lineage>
        <taxon>Bacteria</taxon>
        <taxon>Pseudomonadati</taxon>
        <taxon>Pseudomonadota</taxon>
        <taxon>Alphaproteobacteria</taxon>
        <taxon>Hyphomicrobiales</taxon>
        <taxon>Phyllobacteriaceae</taxon>
        <taxon>Mesorhizobium</taxon>
    </lineage>
</organism>
<dbReference type="FunFam" id="3.20.20.60:FF:000003">
    <property type="entry name" value="3-methyl-2-oxobutanoate hydroxymethyltransferase"/>
    <property type="match status" value="1"/>
</dbReference>
<sequence length="277" mass="29179">MSKPTSHNRISAPEIRARKGTDPIVALTAYSALTARLVDAHADIILVGDSLAMVEHGMSSTLGATLDLMILHGKSVMRASTRALVVVDLPFGSYEAGPKEAFESAARVLQETGCSAVKIEGGARMAETIDFLTGRGIPVMAHVGLTPQAVMTLGGFKIQGRNESDWPRIEADAAAVADAGAFAVVLEGTLEPLAERITNVLSVPTIGIGASSKCDGQVLVLEDMLGFSERVPRFVRRFGDLGQAADEAIRSYAAAVKDRSFPGEAEVYRSKVKNAAG</sequence>
<name>A0A3A5LB53_9HYPH</name>
<dbReference type="OrthoDB" id="9781789at2"/>
<dbReference type="PIRSF" id="PIRSF000388">
    <property type="entry name" value="Pantoate_hydroxy_MeTrfase"/>
    <property type="match status" value="1"/>
</dbReference>
<comment type="subunit">
    <text evidence="3 7">Homodecamer; pentamer of dimers.</text>
</comment>
<dbReference type="NCBIfam" id="TIGR00222">
    <property type="entry name" value="panB"/>
    <property type="match status" value="1"/>
</dbReference>
<dbReference type="EMBL" id="QZWZ01000003">
    <property type="protein sequence ID" value="RJT41509.1"/>
    <property type="molecule type" value="Genomic_DNA"/>
</dbReference>
<dbReference type="SUPFAM" id="SSF51621">
    <property type="entry name" value="Phosphoenolpyruvate/pyruvate domain"/>
    <property type="match status" value="1"/>
</dbReference>
<keyword evidence="5 7" id="KW-0808">Transferase</keyword>
<keyword evidence="7 10" id="KW-0460">Magnesium</keyword>
<comment type="function">
    <text evidence="6 7">Catalyzes the reversible reaction in which hydroxymethyl group from 5,10-methylenetetrahydrofolate is transferred onto alpha-ketoisovalerate to form ketopantoate.</text>
</comment>
<accession>A0A3A5LB53</accession>
<dbReference type="CDD" id="cd06557">
    <property type="entry name" value="KPHMT-like"/>
    <property type="match status" value="1"/>
</dbReference>
<dbReference type="GO" id="GO:0000287">
    <property type="term" value="F:magnesium ion binding"/>
    <property type="evidence" value="ECO:0007669"/>
    <property type="project" value="TreeGrafter"/>
</dbReference>
<evidence type="ECO:0000256" key="10">
    <source>
        <dbReference type="PIRSR" id="PIRSR000388-3"/>
    </source>
</evidence>
<dbReference type="EC" id="2.1.2.11" evidence="7"/>
<evidence type="ECO:0000256" key="3">
    <source>
        <dbReference type="ARBA" id="ARBA00011424"/>
    </source>
</evidence>
<dbReference type="InterPro" id="IPR015813">
    <property type="entry name" value="Pyrv/PenolPyrv_kinase-like_dom"/>
</dbReference>
<feature type="binding site" evidence="7 10">
    <location>
        <position position="49"/>
    </location>
    <ligand>
        <name>Mg(2+)</name>
        <dbReference type="ChEBI" id="CHEBI:18420"/>
    </ligand>
</feature>
<dbReference type="Proteomes" id="UP000272706">
    <property type="component" value="Unassembled WGS sequence"/>
</dbReference>
<comment type="subcellular location">
    <subcellularLocation>
        <location evidence="7">Cytoplasm</location>
    </subcellularLocation>
</comment>
<evidence type="ECO:0000256" key="2">
    <source>
        <dbReference type="ARBA" id="ARBA00008676"/>
    </source>
</evidence>
<evidence type="ECO:0000256" key="4">
    <source>
        <dbReference type="ARBA" id="ARBA00022655"/>
    </source>
</evidence>
<keyword evidence="7 10" id="KW-0479">Metal-binding</keyword>
<dbReference type="GO" id="GO:0032259">
    <property type="term" value="P:methylation"/>
    <property type="evidence" value="ECO:0007669"/>
    <property type="project" value="UniProtKB-KW"/>
</dbReference>
<evidence type="ECO:0000256" key="6">
    <source>
        <dbReference type="ARBA" id="ARBA00056497"/>
    </source>
</evidence>
<dbReference type="InterPro" id="IPR003700">
    <property type="entry name" value="Pantoate_hydroxy_MeTrfase"/>
</dbReference>
<comment type="similarity">
    <text evidence="2 7">Belongs to the PanB family.</text>
</comment>
<feature type="binding site" evidence="7 10">
    <location>
        <position position="88"/>
    </location>
    <ligand>
        <name>Mg(2+)</name>
        <dbReference type="ChEBI" id="CHEBI:18420"/>
    </ligand>
</feature>
<evidence type="ECO:0000256" key="5">
    <source>
        <dbReference type="ARBA" id="ARBA00022679"/>
    </source>
</evidence>
<evidence type="ECO:0000256" key="8">
    <source>
        <dbReference type="PIRSR" id="PIRSR000388-1"/>
    </source>
</evidence>
<keyword evidence="11" id="KW-0489">Methyltransferase</keyword>
<dbReference type="Gene3D" id="3.20.20.60">
    <property type="entry name" value="Phosphoenolpyruvate-binding domains"/>
    <property type="match status" value="1"/>
</dbReference>
<keyword evidence="7" id="KW-0963">Cytoplasm</keyword>
<dbReference type="PANTHER" id="PTHR20881:SF0">
    <property type="entry name" value="3-METHYL-2-OXOBUTANOATE HYDROXYMETHYLTRANSFERASE"/>
    <property type="match status" value="1"/>
</dbReference>
<evidence type="ECO:0000256" key="9">
    <source>
        <dbReference type="PIRSR" id="PIRSR000388-2"/>
    </source>
</evidence>
<keyword evidence="12" id="KW-1185">Reference proteome</keyword>
<dbReference type="GO" id="GO:0003864">
    <property type="term" value="F:3-methyl-2-oxobutanoate hydroxymethyltransferase activity"/>
    <property type="evidence" value="ECO:0007669"/>
    <property type="project" value="UniProtKB-UniRule"/>
</dbReference>
<dbReference type="RefSeq" id="WP_120013366.1">
    <property type="nucleotide sequence ID" value="NZ_QZWZ01000003.1"/>
</dbReference>
<dbReference type="GO" id="GO:0008168">
    <property type="term" value="F:methyltransferase activity"/>
    <property type="evidence" value="ECO:0007669"/>
    <property type="project" value="UniProtKB-KW"/>
</dbReference>
<feature type="binding site" evidence="7 9">
    <location>
        <position position="88"/>
    </location>
    <ligand>
        <name>3-methyl-2-oxobutanoate</name>
        <dbReference type="ChEBI" id="CHEBI:11851"/>
    </ligand>
</feature>
<dbReference type="HAMAP" id="MF_00156">
    <property type="entry name" value="PanB"/>
    <property type="match status" value="1"/>
</dbReference>
<dbReference type="PANTHER" id="PTHR20881">
    <property type="entry name" value="3-METHYL-2-OXOBUTANOATE HYDROXYMETHYLTRANSFERASE"/>
    <property type="match status" value="1"/>
</dbReference>
<proteinExistence type="inferred from homology"/>
<dbReference type="InterPro" id="IPR040442">
    <property type="entry name" value="Pyrv_kinase-like_dom_sf"/>
</dbReference>
<reference evidence="11 12" key="1">
    <citation type="submission" date="2018-09" db="EMBL/GenBank/DDBJ databases">
        <title>Mesorhizobium carmichaelinearum sp. nov. isolated from Carmichaelinea spp. root nodules in New Zealand.</title>
        <authorList>
            <person name="De Meyer S.E."/>
        </authorList>
    </citation>
    <scope>NUCLEOTIDE SEQUENCE [LARGE SCALE GENOMIC DNA]</scope>
    <source>
        <strain evidence="11 12">ICMP19557</strain>
    </source>
</reference>
<feature type="binding site" evidence="7 9">
    <location>
        <begin position="49"/>
        <end position="50"/>
    </location>
    <ligand>
        <name>3-methyl-2-oxobutanoate</name>
        <dbReference type="ChEBI" id="CHEBI:11851"/>
    </ligand>
</feature>
<comment type="caution">
    <text evidence="11">The sequence shown here is derived from an EMBL/GenBank/DDBJ whole genome shotgun (WGS) entry which is preliminary data.</text>
</comment>
<comment type="pathway">
    <text evidence="1 7">Cofactor biosynthesis; (R)-pantothenate biosynthesis; (R)-pantoate from 3-methyl-2-oxobutanoate: step 1/2.</text>
</comment>
<evidence type="ECO:0000256" key="1">
    <source>
        <dbReference type="ARBA" id="ARBA00005033"/>
    </source>
</evidence>